<dbReference type="GO" id="GO:0090560">
    <property type="term" value="F:2-(3-amino-3-carboxypropyl)histidine synthase activity"/>
    <property type="evidence" value="ECO:0007669"/>
    <property type="project" value="UniProtKB-UniRule"/>
</dbReference>
<feature type="region of interest" description="Disordered" evidence="15">
    <location>
        <begin position="249"/>
        <end position="285"/>
    </location>
</feature>
<feature type="compositionally biased region" description="Basic residues" evidence="15">
    <location>
        <begin position="12"/>
        <end position="21"/>
    </location>
</feature>
<comment type="pathway">
    <text evidence="1 14">Protein modification; peptidyl-diphthamide biosynthesis.</text>
</comment>
<dbReference type="PANTHER" id="PTHR10762:SF1">
    <property type="entry name" value="2-(3-AMINO-3-CARBOXYPROPYL)HISTIDINE SYNTHASE SUBUNIT 1"/>
    <property type="match status" value="1"/>
</dbReference>
<dbReference type="Gene3D" id="3.40.50.11860">
    <property type="entry name" value="Diphthamide synthesis DPH1/DPH2 domain 3"/>
    <property type="match status" value="1"/>
</dbReference>
<dbReference type="UniPathway" id="UPA00559"/>
<dbReference type="AlphaFoldDB" id="A0A369JLQ8"/>
<evidence type="ECO:0000256" key="11">
    <source>
        <dbReference type="ARBA" id="ARBA00034128"/>
    </source>
</evidence>
<comment type="catalytic activity">
    <reaction evidence="12 14">
        <text>L-histidyl-[translation elongation factor 2] + S-adenosyl-L-methionine = 2-[(3S)-amino-3-carboxypropyl]-L-histidyl-[translation elongation factor 2] + S-methyl-5'-thioadenosine + H(+)</text>
        <dbReference type="Rhea" id="RHEA:36783"/>
        <dbReference type="Rhea" id="RHEA-COMP:9748"/>
        <dbReference type="Rhea" id="RHEA-COMP:9749"/>
        <dbReference type="ChEBI" id="CHEBI:15378"/>
        <dbReference type="ChEBI" id="CHEBI:17509"/>
        <dbReference type="ChEBI" id="CHEBI:29979"/>
        <dbReference type="ChEBI" id="CHEBI:59789"/>
        <dbReference type="ChEBI" id="CHEBI:73995"/>
        <dbReference type="EC" id="2.5.1.108"/>
    </reaction>
</comment>
<dbReference type="NCBIfam" id="TIGR00322">
    <property type="entry name" value="diphth2_R"/>
    <property type="match status" value="3"/>
</dbReference>
<keyword evidence="10" id="KW-0411">Iron-sulfur</keyword>
<dbReference type="SFLD" id="SFLDS00032">
    <property type="entry name" value="Radical_SAM_3-amino-3-carboxyp"/>
    <property type="match status" value="1"/>
</dbReference>
<comment type="caution">
    <text evidence="16">The sequence shown here is derived from an EMBL/GenBank/DDBJ whole genome shotgun (WGS) entry which is preliminary data.</text>
</comment>
<evidence type="ECO:0000256" key="15">
    <source>
        <dbReference type="SAM" id="MobiDB-lite"/>
    </source>
</evidence>
<dbReference type="FunFam" id="3.40.50.11850:FF:000006">
    <property type="entry name" value="2-(3-amino-3-carboxypropyl)histidine synthase subunit 1"/>
    <property type="match status" value="1"/>
</dbReference>
<proteinExistence type="inferred from homology"/>
<evidence type="ECO:0000256" key="1">
    <source>
        <dbReference type="ARBA" id="ARBA00005156"/>
    </source>
</evidence>
<keyword evidence="6 14" id="KW-0808">Transferase</keyword>
<dbReference type="GO" id="GO:0051539">
    <property type="term" value="F:4 iron, 4 sulfur cluster binding"/>
    <property type="evidence" value="ECO:0007669"/>
    <property type="project" value="UniProtKB-UniRule"/>
</dbReference>
<dbReference type="InterPro" id="IPR042263">
    <property type="entry name" value="DPH1/DPH2_1"/>
</dbReference>
<keyword evidence="9" id="KW-0408">Iron</keyword>
<dbReference type="InterPro" id="IPR035435">
    <property type="entry name" value="DPH1/DPH2_euk_archaea"/>
</dbReference>
<accession>A0A369JLQ8</accession>
<comment type="function">
    <text evidence="13">Catalyzes the first step of diphthamide biosynthesis, a post-translational modification of histidine which occurs in elongation factor 2. DPH1 and DPH2 transfer a 3-amino-3-carboxypropyl (ACP) group from S-adenosyl-L-methionine (SAM) to a histidine residue, the reaction is assisted by a reduction system comprising DPH3 and a NADH-dependent reductase, predominantly CBR1.</text>
</comment>
<evidence type="ECO:0000256" key="5">
    <source>
        <dbReference type="ARBA" id="ARBA00022490"/>
    </source>
</evidence>
<evidence type="ECO:0000256" key="14">
    <source>
        <dbReference type="PIRNR" id="PIRNR004967"/>
    </source>
</evidence>
<comment type="similarity">
    <text evidence="2 14">Belongs to the DPH1/DPH2 family. DPH1 subfamily.</text>
</comment>
<keyword evidence="5" id="KW-0963">Cytoplasm</keyword>
<dbReference type="InterPro" id="IPR016435">
    <property type="entry name" value="DPH1/DPH2"/>
</dbReference>
<keyword evidence="14" id="KW-0004">4Fe-4S</keyword>
<evidence type="ECO:0000256" key="13">
    <source>
        <dbReference type="ARBA" id="ARBA00060338"/>
    </source>
</evidence>
<evidence type="ECO:0000256" key="10">
    <source>
        <dbReference type="ARBA" id="ARBA00023014"/>
    </source>
</evidence>
<dbReference type="Gene3D" id="3.40.50.11850">
    <property type="entry name" value="Diphthamide synthesis DPH1/DPH2 domain 2"/>
    <property type="match status" value="2"/>
</dbReference>
<dbReference type="Gene3D" id="3.40.50.11840">
    <property type="entry name" value="Diphthamide synthesis DPH1/DPH2 domain 1"/>
    <property type="match status" value="1"/>
</dbReference>
<evidence type="ECO:0000256" key="6">
    <source>
        <dbReference type="ARBA" id="ARBA00022679"/>
    </source>
</evidence>
<dbReference type="GO" id="GO:0046872">
    <property type="term" value="F:metal ion binding"/>
    <property type="evidence" value="ECO:0007669"/>
    <property type="project" value="UniProtKB-KW"/>
</dbReference>
<feature type="compositionally biased region" description="Polar residues" evidence="15">
    <location>
        <begin position="24"/>
        <end position="36"/>
    </location>
</feature>
<dbReference type="Proteomes" id="UP000076154">
    <property type="component" value="Unassembled WGS sequence"/>
</dbReference>
<comment type="cofactor">
    <cofactor evidence="14">
        <name>[4Fe-4S] cluster</name>
        <dbReference type="ChEBI" id="CHEBI:49883"/>
    </cofactor>
    <text evidence="14">Binds 1 [4Fe-4S] cluster per subunit. The cluster is coordinated with 3 cysteines and an exchangeable S-adenosyl-L-methionine.</text>
</comment>
<protein>
    <recommendedName>
        <fullName evidence="4 14">2-(3-amino-3-carboxypropyl)histidine synthase subunit 1</fullName>
        <ecNumber evidence="3 14">2.5.1.108</ecNumber>
    </recommendedName>
</protein>
<keyword evidence="7 14" id="KW-0949">S-adenosyl-L-methionine</keyword>
<dbReference type="Pfam" id="PF01866">
    <property type="entry name" value="Diphthamide_syn"/>
    <property type="match status" value="2"/>
</dbReference>
<feature type="region of interest" description="Disordered" evidence="15">
    <location>
        <begin position="1"/>
        <end position="36"/>
    </location>
</feature>
<evidence type="ECO:0000256" key="7">
    <source>
        <dbReference type="ARBA" id="ARBA00022691"/>
    </source>
</evidence>
<name>A0A369JLQ8_HYPMA</name>
<dbReference type="PANTHER" id="PTHR10762">
    <property type="entry name" value="DIPHTHAMIDE BIOSYNTHESIS PROTEIN"/>
    <property type="match status" value="1"/>
</dbReference>
<dbReference type="InterPro" id="IPR042265">
    <property type="entry name" value="DPH1/DPH2_3"/>
</dbReference>
<dbReference type="EC" id="2.5.1.108" evidence="3 14"/>
<dbReference type="PIRSF" id="PIRSF004967">
    <property type="entry name" value="DPH1"/>
    <property type="match status" value="1"/>
</dbReference>
<evidence type="ECO:0000256" key="12">
    <source>
        <dbReference type="ARBA" id="ARBA00048403"/>
    </source>
</evidence>
<evidence type="ECO:0000256" key="9">
    <source>
        <dbReference type="ARBA" id="ARBA00023004"/>
    </source>
</evidence>
<organism evidence="16 17">
    <name type="scientific">Hypsizygus marmoreus</name>
    <name type="common">White beech mushroom</name>
    <name type="synonym">Agaricus marmoreus</name>
    <dbReference type="NCBI Taxonomy" id="39966"/>
    <lineage>
        <taxon>Eukaryota</taxon>
        <taxon>Fungi</taxon>
        <taxon>Dikarya</taxon>
        <taxon>Basidiomycota</taxon>
        <taxon>Agaricomycotina</taxon>
        <taxon>Agaricomycetes</taxon>
        <taxon>Agaricomycetidae</taxon>
        <taxon>Agaricales</taxon>
        <taxon>Tricholomatineae</taxon>
        <taxon>Lyophyllaceae</taxon>
        <taxon>Hypsizygus</taxon>
    </lineage>
</organism>
<dbReference type="GO" id="GO:0017183">
    <property type="term" value="P:protein histidyl modification to diphthamide"/>
    <property type="evidence" value="ECO:0007669"/>
    <property type="project" value="UniProtKB-UniRule"/>
</dbReference>
<feature type="compositionally biased region" description="Polar residues" evidence="15">
    <location>
        <begin position="261"/>
        <end position="274"/>
    </location>
</feature>
<dbReference type="STRING" id="39966.A0A369JLQ8"/>
<evidence type="ECO:0000256" key="8">
    <source>
        <dbReference type="ARBA" id="ARBA00022723"/>
    </source>
</evidence>
<evidence type="ECO:0000256" key="3">
    <source>
        <dbReference type="ARBA" id="ARBA00012221"/>
    </source>
</evidence>
<dbReference type="EMBL" id="LUEZ02000047">
    <property type="protein sequence ID" value="RDB23151.1"/>
    <property type="molecule type" value="Genomic_DNA"/>
</dbReference>
<comment type="subunit">
    <text evidence="11">Component of the 2-(3-amino-3-carboxypropyl)histidine synthase complex composed of DPH1, DPH2, DPH3 and a NADH-dependent reductase, predominantly CBR1.</text>
</comment>
<evidence type="ECO:0000313" key="17">
    <source>
        <dbReference type="Proteomes" id="UP000076154"/>
    </source>
</evidence>
<reference evidence="16" key="1">
    <citation type="submission" date="2018-04" db="EMBL/GenBank/DDBJ databases">
        <title>Whole genome sequencing of Hypsizygus marmoreus.</title>
        <authorList>
            <person name="Choi I.-G."/>
            <person name="Min B."/>
            <person name="Kim J.-G."/>
            <person name="Kim S."/>
            <person name="Oh Y.-L."/>
            <person name="Kong W.-S."/>
            <person name="Park H."/>
            <person name="Jeong J."/>
            <person name="Song E.-S."/>
        </authorList>
    </citation>
    <scope>NUCLEOTIDE SEQUENCE [LARGE SCALE GENOMIC DNA]</scope>
    <source>
        <strain evidence="16">51987-8</strain>
    </source>
</reference>
<dbReference type="FunFam" id="3.40.50.11840:FF:000001">
    <property type="entry name" value="2-(3-amino-3-carboxypropyl)histidine synthase subunit 1"/>
    <property type="match status" value="1"/>
</dbReference>
<keyword evidence="17" id="KW-1185">Reference proteome</keyword>
<gene>
    <name evidence="16" type="primary">DPH1</name>
    <name evidence="16" type="ORF">Hypma_009591</name>
</gene>
<evidence type="ECO:0000256" key="2">
    <source>
        <dbReference type="ARBA" id="ARBA00010173"/>
    </source>
</evidence>
<evidence type="ECO:0000256" key="4">
    <source>
        <dbReference type="ARBA" id="ARBA00021915"/>
    </source>
</evidence>
<dbReference type="InterPro" id="IPR042264">
    <property type="entry name" value="DPH1/DPH2_2"/>
</dbReference>
<dbReference type="FunCoup" id="A0A369JLQ8">
    <property type="interactions" value="339"/>
</dbReference>
<dbReference type="OrthoDB" id="1649088at2759"/>
<keyword evidence="8" id="KW-0479">Metal-binding</keyword>
<dbReference type="InParanoid" id="A0A369JLQ8"/>
<evidence type="ECO:0000313" key="16">
    <source>
        <dbReference type="EMBL" id="RDB23151.1"/>
    </source>
</evidence>
<sequence length="528" mass="58245">MADTSNPPKPTKTSKPRKRFIGSKSATPSKPGASTTISHQIPQDILFDDQLNAAIKQLPSNYTFEIHKTIHHVRKNNATMVALQMPEGLQMFACTIADIIERFTNALTVIMGDVTYGACCIDDYTAVALGCDMLVHYGHSCLVPMDQTTIKTLYVFVEIAIDFSHLAQTIRLNFPSDRRQFHENLLNSEESDREIPIGTLIGPTHHLRIEGPFPSEGDAVSTSRPHEPTRLALVSTIQFVAALQRLKEDLTSEPPESSPSQQTAGLIEASSSKAPNGDAPADLGTKLWSGRYEATIPRSKPLSPGEILGCTAPRLNDVDALIYLGDGRFHLESIMIANPSVPAFRYDPYSKKLTRERYDHREMQTIRDDAVQTARKSIHALAREPPGTDALEGDPAPLWGVILGTLGRQGNFKQLQAITHQLEASKVPIPYIQILLSELSPAKLALFNPHISTFIQTACPRLSIDWGYAFDRPLLSPYETAVAVGKTVGWMDNAQDEDQRRKPGTGTYPMDFYEAGSPWAISRSKASF</sequence>